<feature type="transmembrane region" description="Helical" evidence="1">
    <location>
        <begin position="192"/>
        <end position="209"/>
    </location>
</feature>
<feature type="transmembrane region" description="Helical" evidence="1">
    <location>
        <begin position="6"/>
        <end position="34"/>
    </location>
</feature>
<evidence type="ECO:0000313" key="2">
    <source>
        <dbReference type="EMBL" id="NTY62350.1"/>
    </source>
</evidence>
<accession>A0ABX2JY97</accession>
<dbReference type="RefSeq" id="WP_174400065.1">
    <property type="nucleotide sequence ID" value="NZ_VBSB01000015.1"/>
</dbReference>
<comment type="caution">
    <text evidence="2">The sequence shown here is derived from an EMBL/GenBank/DDBJ whole genome shotgun (WGS) entry which is preliminary data.</text>
</comment>
<feature type="transmembrane region" description="Helical" evidence="1">
    <location>
        <begin position="129"/>
        <end position="153"/>
    </location>
</feature>
<feature type="transmembrane region" description="Helical" evidence="1">
    <location>
        <begin position="159"/>
        <end position="180"/>
    </location>
</feature>
<feature type="transmembrane region" description="Helical" evidence="1">
    <location>
        <begin position="69"/>
        <end position="87"/>
    </location>
</feature>
<keyword evidence="1" id="KW-0812">Transmembrane</keyword>
<feature type="transmembrane region" description="Helical" evidence="1">
    <location>
        <begin position="41"/>
        <end position="63"/>
    </location>
</feature>
<keyword evidence="3" id="KW-1185">Reference proteome</keyword>
<keyword evidence="1" id="KW-1133">Transmembrane helix</keyword>
<gene>
    <name evidence="2" type="ORF">FEG63_22690</name>
</gene>
<protein>
    <recommendedName>
        <fullName evidence="4">GDT1 family protein</fullName>
    </recommendedName>
</protein>
<feature type="transmembrane region" description="Helical" evidence="1">
    <location>
        <begin position="221"/>
        <end position="241"/>
    </location>
</feature>
<evidence type="ECO:0000256" key="1">
    <source>
        <dbReference type="SAM" id="Phobius"/>
    </source>
</evidence>
<name>A0ABX2JY97_9MYCO</name>
<evidence type="ECO:0000313" key="3">
    <source>
        <dbReference type="Proteomes" id="UP000708347"/>
    </source>
</evidence>
<proteinExistence type="predicted"/>
<reference evidence="2 3" key="1">
    <citation type="submission" date="2019-05" db="EMBL/GenBank/DDBJ databases">
        <title>Mycolicibacterium sphagni ENV482 genome assembly.</title>
        <authorList>
            <person name="Chen W."/>
            <person name="Faulkner N.W."/>
            <person name="Hyman M.R."/>
        </authorList>
    </citation>
    <scope>NUCLEOTIDE SEQUENCE [LARGE SCALE GENOMIC DNA]</scope>
    <source>
        <strain evidence="2 3">ENV482</strain>
    </source>
</reference>
<evidence type="ECO:0008006" key="4">
    <source>
        <dbReference type="Google" id="ProtNLM"/>
    </source>
</evidence>
<dbReference type="Proteomes" id="UP000708347">
    <property type="component" value="Unassembled WGS sequence"/>
</dbReference>
<dbReference type="EMBL" id="VBSB01000015">
    <property type="protein sequence ID" value="NTY62350.1"/>
    <property type="molecule type" value="Genomic_DNA"/>
</dbReference>
<keyword evidence="1" id="KW-0472">Membrane</keyword>
<organism evidence="2 3">
    <name type="scientific">Mycolicibacterium sphagni</name>
    <dbReference type="NCBI Taxonomy" id="1786"/>
    <lineage>
        <taxon>Bacteria</taxon>
        <taxon>Bacillati</taxon>
        <taxon>Actinomycetota</taxon>
        <taxon>Actinomycetes</taxon>
        <taxon>Mycobacteriales</taxon>
        <taxon>Mycobacteriaceae</taxon>
        <taxon>Mycolicibacterium</taxon>
    </lineage>
</organism>
<sequence length="263" mass="27259">MGNPALFIALFIAVFLACAVEAVEALTIVLAAGIARGWRSALCGLLAGLLTLTVTVAALGPAVSALPLNALRLVVGGFLLIFGLQWLRKAILRASGHKALHNETAAFAATLDAAQHAPARRASLVPDGYGIALAFKGIVLEGMEVVFIVLTFGSNQHNMSLAVVAALAAVLTVAAAGVTVRAPLSRVPENSMKFVVGIMLTTFGMFWGAEGAGARWPGSDLALLILIPAVGLYALFLVATFRRRVPRENAVGATSEEPEGTHA</sequence>